<keyword evidence="11" id="KW-1185">Reference proteome</keyword>
<keyword evidence="6" id="KW-0378">Hydrolase</keyword>
<dbReference type="InterPro" id="IPR004385">
    <property type="entry name" value="NDP_pyrophosphatase"/>
</dbReference>
<feature type="domain" description="Nudix hydrolase" evidence="9">
    <location>
        <begin position="49"/>
        <end position="188"/>
    </location>
</feature>
<accession>A0ABT1X7K9</accession>
<comment type="caution">
    <text evidence="10">The sequence shown here is derived from an EMBL/GenBank/DDBJ whole genome shotgun (WGS) entry which is preliminary data.</text>
</comment>
<evidence type="ECO:0000256" key="7">
    <source>
        <dbReference type="ARBA" id="ARBA00032162"/>
    </source>
</evidence>
<comment type="subunit">
    <text evidence="4">Homodimer.</text>
</comment>
<evidence type="ECO:0000256" key="5">
    <source>
        <dbReference type="ARBA" id="ARBA00016377"/>
    </source>
</evidence>
<dbReference type="Gene3D" id="3.90.79.10">
    <property type="entry name" value="Nucleoside Triphosphate Pyrophosphohydrolase"/>
    <property type="match status" value="1"/>
</dbReference>
<dbReference type="PANTHER" id="PTHR11839">
    <property type="entry name" value="UDP/ADP-SUGAR PYROPHOSPHATASE"/>
    <property type="match status" value="1"/>
</dbReference>
<evidence type="ECO:0000313" key="11">
    <source>
        <dbReference type="Proteomes" id="UP001524642"/>
    </source>
</evidence>
<comment type="catalytic activity">
    <reaction evidence="1">
        <text>GDP-alpha-D-mannose + H2O = alpha-D-mannose 1-phosphate + GMP + 2 H(+)</text>
        <dbReference type="Rhea" id="RHEA:27978"/>
        <dbReference type="ChEBI" id="CHEBI:15377"/>
        <dbReference type="ChEBI" id="CHEBI:15378"/>
        <dbReference type="ChEBI" id="CHEBI:57527"/>
        <dbReference type="ChEBI" id="CHEBI:58115"/>
        <dbReference type="ChEBI" id="CHEBI:58409"/>
    </reaction>
</comment>
<evidence type="ECO:0000259" key="9">
    <source>
        <dbReference type="PROSITE" id="PS51462"/>
    </source>
</evidence>
<evidence type="ECO:0000256" key="4">
    <source>
        <dbReference type="ARBA" id="ARBA00011738"/>
    </source>
</evidence>
<evidence type="ECO:0000256" key="2">
    <source>
        <dbReference type="ARBA" id="ARBA00001946"/>
    </source>
</evidence>
<reference evidence="10 11" key="1">
    <citation type="submission" date="2022-06" db="EMBL/GenBank/DDBJ databases">
        <title>Roseomonas CN29.</title>
        <authorList>
            <person name="Cheng Y."/>
            <person name="He X."/>
        </authorList>
    </citation>
    <scope>NUCLEOTIDE SEQUENCE [LARGE SCALE GENOMIC DNA]</scope>
    <source>
        <strain evidence="10 11">CN29</strain>
    </source>
</reference>
<gene>
    <name evidence="10" type="ORF">NRP21_15130</name>
</gene>
<sequence length="200" mass="21933">MAKEAPREPGAELRSTEILSQARYPLETYEIAQRRRDGSEQTVTREVYRVGEGAAVLLHDPLRGSVVLVRQFRAAPFVNGDRAVLAEVCAGVVERGDTPEETVRKEAEQETGFRLRDPRHVFTLYPSPGATSEKLHLFTALYDPTDRAGPGGGEPGEGEDIEVLELSLDDAWAMVGAGEITDAKTVLLLQHLRLERAGTP</sequence>
<evidence type="ECO:0000313" key="10">
    <source>
        <dbReference type="EMBL" id="MCR0983388.1"/>
    </source>
</evidence>
<dbReference type="CDD" id="cd24157">
    <property type="entry name" value="NUDIX_GDPMK"/>
    <property type="match status" value="1"/>
</dbReference>
<comment type="cofactor">
    <cofactor evidence="2">
        <name>Mg(2+)</name>
        <dbReference type="ChEBI" id="CHEBI:18420"/>
    </cofactor>
</comment>
<dbReference type="NCBIfam" id="TIGR00052">
    <property type="entry name" value="nudix-type nucleoside diphosphatase, YffH/AdpP family"/>
    <property type="match status" value="1"/>
</dbReference>
<dbReference type="EMBL" id="JANJOU010000012">
    <property type="protein sequence ID" value="MCR0983388.1"/>
    <property type="molecule type" value="Genomic_DNA"/>
</dbReference>
<dbReference type="InterPro" id="IPR000086">
    <property type="entry name" value="NUDIX_hydrolase_dom"/>
</dbReference>
<dbReference type="RefSeq" id="WP_257717057.1">
    <property type="nucleotide sequence ID" value="NZ_JANJOU010000012.1"/>
</dbReference>
<dbReference type="PROSITE" id="PS51462">
    <property type="entry name" value="NUDIX"/>
    <property type="match status" value="1"/>
</dbReference>
<organism evidence="10 11">
    <name type="scientific">Roseomonas populi</name>
    <dbReference type="NCBI Taxonomy" id="3121582"/>
    <lineage>
        <taxon>Bacteria</taxon>
        <taxon>Pseudomonadati</taxon>
        <taxon>Pseudomonadota</taxon>
        <taxon>Alphaproteobacteria</taxon>
        <taxon>Acetobacterales</taxon>
        <taxon>Roseomonadaceae</taxon>
        <taxon>Roseomonas</taxon>
    </lineage>
</organism>
<evidence type="ECO:0000256" key="3">
    <source>
        <dbReference type="ARBA" id="ARBA00007275"/>
    </source>
</evidence>
<comment type="similarity">
    <text evidence="3">Belongs to the Nudix hydrolase family. NudK subfamily.</text>
</comment>
<dbReference type="Pfam" id="PF00293">
    <property type="entry name" value="NUDIX"/>
    <property type="match status" value="1"/>
</dbReference>
<dbReference type="PANTHER" id="PTHR11839:SF18">
    <property type="entry name" value="NUDIX HYDROLASE DOMAIN-CONTAINING PROTEIN"/>
    <property type="match status" value="1"/>
</dbReference>
<dbReference type="InterPro" id="IPR015797">
    <property type="entry name" value="NUDIX_hydrolase-like_dom_sf"/>
</dbReference>
<name>A0ABT1X7K9_9PROT</name>
<evidence type="ECO:0000256" key="6">
    <source>
        <dbReference type="ARBA" id="ARBA00022801"/>
    </source>
</evidence>
<dbReference type="SUPFAM" id="SSF55811">
    <property type="entry name" value="Nudix"/>
    <property type="match status" value="1"/>
</dbReference>
<proteinExistence type="inferred from homology"/>
<evidence type="ECO:0000256" key="8">
    <source>
        <dbReference type="ARBA" id="ARBA00032272"/>
    </source>
</evidence>
<protein>
    <recommendedName>
        <fullName evidence="5">GDP-mannose pyrophosphatase</fullName>
    </recommendedName>
    <alternativeName>
        <fullName evidence="7">GDP-mannose hydrolase</fullName>
    </alternativeName>
    <alternativeName>
        <fullName evidence="8">GDPMK</fullName>
    </alternativeName>
</protein>
<evidence type="ECO:0000256" key="1">
    <source>
        <dbReference type="ARBA" id="ARBA00000847"/>
    </source>
</evidence>
<dbReference type="Proteomes" id="UP001524642">
    <property type="component" value="Unassembled WGS sequence"/>
</dbReference>